<feature type="region of interest" description="Disordered" evidence="1">
    <location>
        <begin position="170"/>
        <end position="199"/>
    </location>
</feature>
<sequence length="211" mass="23625">MAANSQQFRQATEPTRRVHGLSSLSLEDKIDKLTNIVQTLLTDKMSLTRLCGICTKPDHLTDSCSILHEDSTEQANAFNQPYQQRLPLNQQLLPPKLSLETVVERLTNSIEEFQLKTEMHLQELDKQVSRLALMISHLGSQSKLPSQIKPNPRYNVNSITLRSGKVLEPVLGTSRAHDAGRDEKKLDTKAPVESAPQKSFIVPPPFPGRLV</sequence>
<evidence type="ECO:0000313" key="3">
    <source>
        <dbReference type="Proteomes" id="UP000701853"/>
    </source>
</evidence>
<dbReference type="OrthoDB" id="1689420at2759"/>
<keyword evidence="3" id="KW-1185">Reference proteome</keyword>
<organism evidence="2 3">
    <name type="scientific">Gossypium anomalum</name>
    <dbReference type="NCBI Taxonomy" id="47600"/>
    <lineage>
        <taxon>Eukaryota</taxon>
        <taxon>Viridiplantae</taxon>
        <taxon>Streptophyta</taxon>
        <taxon>Embryophyta</taxon>
        <taxon>Tracheophyta</taxon>
        <taxon>Spermatophyta</taxon>
        <taxon>Magnoliopsida</taxon>
        <taxon>eudicotyledons</taxon>
        <taxon>Gunneridae</taxon>
        <taxon>Pentapetalae</taxon>
        <taxon>rosids</taxon>
        <taxon>malvids</taxon>
        <taxon>Malvales</taxon>
        <taxon>Malvaceae</taxon>
        <taxon>Malvoideae</taxon>
        <taxon>Gossypium</taxon>
    </lineage>
</organism>
<dbReference type="AlphaFoldDB" id="A0A8J6CKG9"/>
<reference evidence="2 3" key="1">
    <citation type="journal article" date="2021" name="bioRxiv">
        <title>The Gossypium anomalum genome as a resource for cotton improvement and evolutionary analysis of hybrid incompatibility.</title>
        <authorList>
            <person name="Grover C.E."/>
            <person name="Yuan D."/>
            <person name="Arick M.A."/>
            <person name="Miller E.R."/>
            <person name="Hu G."/>
            <person name="Peterson D.G."/>
            <person name="Wendel J.F."/>
            <person name="Udall J.A."/>
        </authorList>
    </citation>
    <scope>NUCLEOTIDE SEQUENCE [LARGE SCALE GENOMIC DNA]</scope>
    <source>
        <strain evidence="2">JFW-Udall</strain>
        <tissue evidence="2">Leaf</tissue>
    </source>
</reference>
<dbReference type="EMBL" id="JAHUZN010000013">
    <property type="protein sequence ID" value="KAG8473495.1"/>
    <property type="molecule type" value="Genomic_DNA"/>
</dbReference>
<gene>
    <name evidence="2" type="ORF">CXB51_035652</name>
</gene>
<proteinExistence type="predicted"/>
<feature type="compositionally biased region" description="Basic and acidic residues" evidence="1">
    <location>
        <begin position="175"/>
        <end position="190"/>
    </location>
</feature>
<name>A0A8J6CKG9_9ROSI</name>
<dbReference type="Proteomes" id="UP000701853">
    <property type="component" value="Chromosome 13"/>
</dbReference>
<comment type="caution">
    <text evidence="2">The sequence shown here is derived from an EMBL/GenBank/DDBJ whole genome shotgun (WGS) entry which is preliminary data.</text>
</comment>
<accession>A0A8J6CKG9</accession>
<evidence type="ECO:0000256" key="1">
    <source>
        <dbReference type="SAM" id="MobiDB-lite"/>
    </source>
</evidence>
<evidence type="ECO:0000313" key="2">
    <source>
        <dbReference type="EMBL" id="KAG8473495.1"/>
    </source>
</evidence>
<protein>
    <submittedName>
        <fullName evidence="2">Uncharacterized protein</fullName>
    </submittedName>
</protein>